<evidence type="ECO:0000313" key="3">
    <source>
        <dbReference type="Proteomes" id="UP000001882"/>
    </source>
</evidence>
<evidence type="ECO:0000259" key="1">
    <source>
        <dbReference type="PROSITE" id="PS50213"/>
    </source>
</evidence>
<reference evidence="2 3" key="1">
    <citation type="journal article" date="2007" name="Appl. Environ. Microbiol.">
        <title>Isolation of key methanogens for global methane emission from rice paddy fields: a novel isolate affiliated with the clone cluster rice cluster I.</title>
        <authorList>
            <person name="Sakai S."/>
            <person name="Imachi H."/>
            <person name="Sekiguchi Y."/>
            <person name="Ohashi A."/>
            <person name="Harada H."/>
            <person name="Kamagata Y."/>
        </authorList>
    </citation>
    <scope>NUCLEOTIDE SEQUENCE [LARGE SCALE GENOMIC DNA]</scope>
    <source>
        <strain evidence="3">DSM 17711 / JCM 13418 / NBRC 101707 / SANAE</strain>
    </source>
</reference>
<reference evidence="2 3" key="2">
    <citation type="journal article" date="2008" name="Int. J. Syst. Evol. Microbiol.">
        <title>Methanocella paludicola gen. nov., sp. nov., a methane-producing archaeon, the first isolate of the lineage 'Rice Cluster I', and proposal of the new archaeal order Methanocellales ord. nov.</title>
        <authorList>
            <person name="Sakai S."/>
            <person name="Imachi H."/>
            <person name="Hanada S."/>
            <person name="Ohashi A."/>
            <person name="Harada H."/>
            <person name="Kamagata Y."/>
        </authorList>
    </citation>
    <scope>NUCLEOTIDE SEQUENCE [LARGE SCALE GENOMIC DNA]</scope>
    <source>
        <strain evidence="3">DSM 17711 / JCM 13418 / NBRC 101707 / SANAE</strain>
    </source>
</reference>
<accession>D1Z2P0</accession>
<organism evidence="2 3">
    <name type="scientific">Methanocella paludicola (strain DSM 17711 / JCM 13418 / NBRC 101707 / SANAE)</name>
    <dbReference type="NCBI Taxonomy" id="304371"/>
    <lineage>
        <taxon>Archaea</taxon>
        <taxon>Methanobacteriati</taxon>
        <taxon>Methanobacteriota</taxon>
        <taxon>Stenosarchaea group</taxon>
        <taxon>Methanomicrobia</taxon>
        <taxon>Methanocellales</taxon>
        <taxon>Methanocellaceae</taxon>
        <taxon>Methanocella</taxon>
    </lineage>
</organism>
<gene>
    <name evidence="2" type="ordered locus">MCP_2890</name>
</gene>
<protein>
    <recommendedName>
        <fullName evidence="1">FAS1 domain-containing protein</fullName>
    </recommendedName>
</protein>
<dbReference type="InterPro" id="IPR000782">
    <property type="entry name" value="FAS1_domain"/>
</dbReference>
<dbReference type="InParanoid" id="D1Z2P0"/>
<dbReference type="SMART" id="SM00554">
    <property type="entry name" value="FAS1"/>
    <property type="match status" value="1"/>
</dbReference>
<feature type="domain" description="FAS1" evidence="1">
    <location>
        <begin position="41"/>
        <end position="171"/>
    </location>
</feature>
<dbReference type="InterPro" id="IPR036378">
    <property type="entry name" value="FAS1_dom_sf"/>
</dbReference>
<keyword evidence="3" id="KW-1185">Reference proteome</keyword>
<dbReference type="PANTHER" id="PTHR10900">
    <property type="entry name" value="PERIOSTIN-RELATED"/>
    <property type="match status" value="1"/>
</dbReference>
<dbReference type="InterPro" id="IPR050904">
    <property type="entry name" value="Adhesion/Biosynth-related"/>
</dbReference>
<dbReference type="GO" id="GO:0005615">
    <property type="term" value="C:extracellular space"/>
    <property type="evidence" value="ECO:0007669"/>
    <property type="project" value="TreeGrafter"/>
</dbReference>
<dbReference type="PANTHER" id="PTHR10900:SF77">
    <property type="entry name" value="FI19380P1"/>
    <property type="match status" value="1"/>
</dbReference>
<dbReference type="Pfam" id="PF02469">
    <property type="entry name" value="Fasciclin"/>
    <property type="match status" value="1"/>
</dbReference>
<reference evidence="3" key="3">
    <citation type="journal article" date="2011" name="PLoS ONE">
        <title>Genome sequence of a mesophilic hydrogenotrophic methanogen Methanocella paludicola, the first cultivated representative of the order Methanocellales.</title>
        <authorList>
            <person name="Sakai S."/>
            <person name="Takaki Y."/>
            <person name="Shimamura S."/>
            <person name="Sekine M."/>
            <person name="Tajima T."/>
            <person name="Kosugi H."/>
            <person name="Ichikawa N."/>
            <person name="Tasumi E."/>
            <person name="Hiraki A.T."/>
            <person name="Shimizu A."/>
            <person name="Kato Y."/>
            <person name="Nishiko R."/>
            <person name="Mori K."/>
            <person name="Fujita N."/>
            <person name="Imachi H."/>
            <person name="Takai K."/>
        </authorList>
    </citation>
    <scope>NUCLEOTIDE SEQUENCE [LARGE SCALE GENOMIC DNA]</scope>
    <source>
        <strain evidence="3">DSM 17711 / JCM 13418 / NBRC 101707 / SANAE</strain>
    </source>
</reference>
<evidence type="ECO:0000313" key="2">
    <source>
        <dbReference type="EMBL" id="BAI62962.1"/>
    </source>
</evidence>
<name>D1Z2P0_METPS</name>
<dbReference type="KEGG" id="mpd:MCP_2890"/>
<sequence>MIFVLVLVGDDLVEKILATMLLAAFLLCVSTPAFARTVQTQGNILQTASKDGSLKTFVGAVDQAGLRDTLSSGGPYTVFAPNDNAFNRLPSDKVNALLADKPKLAGVLKYHVVQGRYTSADLAKKGVVTALDGNQLKITSSDHAIAVNGAKIVKPDIPAGNGIIHIVDTVIMPSNL</sequence>
<dbReference type="Gene3D" id="2.30.180.10">
    <property type="entry name" value="FAS1 domain"/>
    <property type="match status" value="1"/>
</dbReference>
<dbReference type="Proteomes" id="UP000001882">
    <property type="component" value="Chromosome"/>
</dbReference>
<dbReference type="STRING" id="304371.MCP_2890"/>
<dbReference type="eggNOG" id="arCOG03335">
    <property type="taxonomic scope" value="Archaea"/>
</dbReference>
<proteinExistence type="predicted"/>
<dbReference type="AlphaFoldDB" id="D1Z2P0"/>
<dbReference type="FunFam" id="2.30.180.10:FF:000032">
    <property type="entry name" value="Fasciclin domain-containing protein, putative"/>
    <property type="match status" value="1"/>
</dbReference>
<dbReference type="EMBL" id="AP011532">
    <property type="protein sequence ID" value="BAI62962.1"/>
    <property type="molecule type" value="Genomic_DNA"/>
</dbReference>
<dbReference type="PROSITE" id="PS50213">
    <property type="entry name" value="FAS1"/>
    <property type="match status" value="1"/>
</dbReference>
<dbReference type="SUPFAM" id="SSF82153">
    <property type="entry name" value="FAS1 domain"/>
    <property type="match status" value="1"/>
</dbReference>